<reference evidence="7 8" key="1">
    <citation type="submission" date="2020-08" db="EMBL/GenBank/DDBJ databases">
        <title>Genomic Encyclopedia of Type Strains, Phase IV (KMG-IV): sequencing the most valuable type-strain genomes for metagenomic binning, comparative biology and taxonomic classification.</title>
        <authorList>
            <person name="Goeker M."/>
        </authorList>
    </citation>
    <scope>NUCLEOTIDE SEQUENCE [LARGE SCALE GENOMIC DNA]</scope>
    <source>
        <strain evidence="7 8">DSM 29007</strain>
    </source>
</reference>
<evidence type="ECO:0000259" key="6">
    <source>
        <dbReference type="PROSITE" id="PS50885"/>
    </source>
</evidence>
<keyword evidence="4" id="KW-0812">Transmembrane</keyword>
<gene>
    <name evidence="7" type="ORF">HNQ61_003377</name>
</gene>
<evidence type="ECO:0000313" key="8">
    <source>
        <dbReference type="Proteomes" id="UP000582837"/>
    </source>
</evidence>
<feature type="domain" description="HAMP" evidence="6">
    <location>
        <begin position="214"/>
        <end position="269"/>
    </location>
</feature>
<dbReference type="SMART" id="SM00283">
    <property type="entry name" value="MA"/>
    <property type="match status" value="1"/>
</dbReference>
<evidence type="ECO:0000313" key="7">
    <source>
        <dbReference type="EMBL" id="MBB6071738.1"/>
    </source>
</evidence>
<dbReference type="Gene3D" id="6.10.340.10">
    <property type="match status" value="1"/>
</dbReference>
<keyword evidence="8" id="KW-1185">Reference proteome</keyword>
<dbReference type="GO" id="GO:0016020">
    <property type="term" value="C:membrane"/>
    <property type="evidence" value="ECO:0007669"/>
    <property type="project" value="InterPro"/>
</dbReference>
<dbReference type="GO" id="GO:0006935">
    <property type="term" value="P:chemotaxis"/>
    <property type="evidence" value="ECO:0007669"/>
    <property type="project" value="InterPro"/>
</dbReference>
<sequence length="574" mass="61359">MSIVPADGRRRRRLSAWLRGGGVAIVILVLAGAGATLVALQLLQRDMEKRMTQLRASSEVGTALESLILNQIASGEQYLLAPSPEFARSFADYGRQAHEQRRKYKDLANITTAEQQQITAVEQSHQSIEVEYALAHAQLDVGDREGALRRVAAVRPRTQELEENIRSISAAQTQKVTDAAASLRTDVRKWQAFLALMALAAGALTAWLIWWALRMIQKPLETLGGAARQLGEGDLRLNMTGHTDDMPEEFAALADTFEHMSGQLRNIVGETAGTAQRISNFASDLSSISEEVAASSGEVATAMVGIASGAETQSQGLQATRDALEEMGRRSDEIVNASQTVTSLSEQIYLVAAQSRSEVSTALQRLLEIREVVTESASQVTELEQASAQIDRFVETITGIARQTNLLALNAAIEAARAGEHGRGFAVVAEEVRKLAEGSARAASEVAQNVQTIRGRIEEVVSTMSRSTTKVADVEEVSRGADSALEQILAAVDGVRLGADQVEQAALRNSAAMGGVEAALTDVSGTSESHAASAEEVSAAAEEQSAATQEMSASSAELLHAAERMRELVSGFRV</sequence>
<dbReference type="SMART" id="SM00304">
    <property type="entry name" value="HAMP"/>
    <property type="match status" value="1"/>
</dbReference>
<evidence type="ECO:0000256" key="4">
    <source>
        <dbReference type="SAM" id="Phobius"/>
    </source>
</evidence>
<proteinExistence type="inferred from homology"/>
<dbReference type="Proteomes" id="UP000582837">
    <property type="component" value="Unassembled WGS sequence"/>
</dbReference>
<dbReference type="SUPFAM" id="SSF58104">
    <property type="entry name" value="Methyl-accepting chemotaxis protein (MCP) signaling domain"/>
    <property type="match status" value="1"/>
</dbReference>
<dbReference type="PROSITE" id="PS50885">
    <property type="entry name" value="HAMP"/>
    <property type="match status" value="1"/>
</dbReference>
<dbReference type="Gene3D" id="1.10.287.950">
    <property type="entry name" value="Methyl-accepting chemotaxis protein"/>
    <property type="match status" value="1"/>
</dbReference>
<evidence type="ECO:0000259" key="5">
    <source>
        <dbReference type="PROSITE" id="PS50111"/>
    </source>
</evidence>
<keyword evidence="4" id="KW-1133">Transmembrane helix</keyword>
<keyword evidence="1 3" id="KW-0807">Transducer</keyword>
<comment type="caution">
    <text evidence="7">The sequence shown here is derived from an EMBL/GenBank/DDBJ whole genome shotgun (WGS) entry which is preliminary data.</text>
</comment>
<dbReference type="PROSITE" id="PS50111">
    <property type="entry name" value="CHEMOTAXIS_TRANSDUC_2"/>
    <property type="match status" value="1"/>
</dbReference>
<dbReference type="Pfam" id="PF00015">
    <property type="entry name" value="MCPsignal"/>
    <property type="match status" value="1"/>
</dbReference>
<keyword evidence="4" id="KW-0472">Membrane</keyword>
<dbReference type="Pfam" id="PF00672">
    <property type="entry name" value="HAMP"/>
    <property type="match status" value="1"/>
</dbReference>
<dbReference type="InterPro" id="IPR004089">
    <property type="entry name" value="MCPsignal_dom"/>
</dbReference>
<feature type="domain" description="Methyl-accepting transducer" evidence="5">
    <location>
        <begin position="288"/>
        <end position="545"/>
    </location>
</feature>
<accession>A0A841H195</accession>
<name>A0A841H195_9BACT</name>
<dbReference type="GO" id="GO:0007165">
    <property type="term" value="P:signal transduction"/>
    <property type="evidence" value="ECO:0007669"/>
    <property type="project" value="UniProtKB-KW"/>
</dbReference>
<dbReference type="PANTHER" id="PTHR32089:SF112">
    <property type="entry name" value="LYSOZYME-LIKE PROTEIN-RELATED"/>
    <property type="match status" value="1"/>
</dbReference>
<dbReference type="InterPro" id="IPR003660">
    <property type="entry name" value="HAMP_dom"/>
</dbReference>
<dbReference type="PANTHER" id="PTHR32089">
    <property type="entry name" value="METHYL-ACCEPTING CHEMOTAXIS PROTEIN MCPB"/>
    <property type="match status" value="1"/>
</dbReference>
<evidence type="ECO:0000256" key="2">
    <source>
        <dbReference type="ARBA" id="ARBA00029447"/>
    </source>
</evidence>
<evidence type="ECO:0000256" key="1">
    <source>
        <dbReference type="ARBA" id="ARBA00023224"/>
    </source>
</evidence>
<dbReference type="CDD" id="cd06225">
    <property type="entry name" value="HAMP"/>
    <property type="match status" value="1"/>
</dbReference>
<dbReference type="PRINTS" id="PR00260">
    <property type="entry name" value="CHEMTRNSDUCR"/>
</dbReference>
<dbReference type="RefSeq" id="WP_170032473.1">
    <property type="nucleotide sequence ID" value="NZ_JABDTL010000001.1"/>
</dbReference>
<protein>
    <submittedName>
        <fullName evidence="7">Methyl-accepting chemotaxis protein</fullName>
    </submittedName>
</protein>
<feature type="transmembrane region" description="Helical" evidence="4">
    <location>
        <begin position="20"/>
        <end position="43"/>
    </location>
</feature>
<dbReference type="AlphaFoldDB" id="A0A841H195"/>
<comment type="similarity">
    <text evidence="2">Belongs to the methyl-accepting chemotaxis (MCP) protein family.</text>
</comment>
<dbReference type="InterPro" id="IPR004090">
    <property type="entry name" value="Chemotax_Me-accpt_rcpt"/>
</dbReference>
<organism evidence="7 8">
    <name type="scientific">Longimicrobium terrae</name>
    <dbReference type="NCBI Taxonomy" id="1639882"/>
    <lineage>
        <taxon>Bacteria</taxon>
        <taxon>Pseudomonadati</taxon>
        <taxon>Gemmatimonadota</taxon>
        <taxon>Longimicrobiia</taxon>
        <taxon>Longimicrobiales</taxon>
        <taxon>Longimicrobiaceae</taxon>
        <taxon>Longimicrobium</taxon>
    </lineage>
</organism>
<dbReference type="GO" id="GO:0004888">
    <property type="term" value="F:transmembrane signaling receptor activity"/>
    <property type="evidence" value="ECO:0007669"/>
    <property type="project" value="InterPro"/>
</dbReference>
<dbReference type="EMBL" id="JACHIA010000010">
    <property type="protein sequence ID" value="MBB6071738.1"/>
    <property type="molecule type" value="Genomic_DNA"/>
</dbReference>
<evidence type="ECO:0000256" key="3">
    <source>
        <dbReference type="PROSITE-ProRule" id="PRU00284"/>
    </source>
</evidence>
<feature type="transmembrane region" description="Helical" evidence="4">
    <location>
        <begin position="192"/>
        <end position="213"/>
    </location>
</feature>